<comment type="caution">
    <text evidence="2">The sequence shown here is derived from an EMBL/GenBank/DDBJ whole genome shotgun (WGS) entry which is preliminary data.</text>
</comment>
<keyword evidence="1" id="KW-0472">Membrane</keyword>
<dbReference type="EMBL" id="JAQONE010000025">
    <property type="protein sequence ID" value="MDC2830448.1"/>
    <property type="molecule type" value="Genomic_DNA"/>
</dbReference>
<dbReference type="AlphaFoldDB" id="A0AAJ1HUW6"/>
<dbReference type="Proteomes" id="UP001220670">
    <property type="component" value="Unassembled WGS sequence"/>
</dbReference>
<keyword evidence="1" id="KW-0812">Transmembrane</keyword>
<gene>
    <name evidence="2" type="ORF">PO250_09105</name>
</gene>
<sequence length="164" mass="19432">MQRQKHFVEIVTLLLVVLVMSFWGYRHYRFLQFHPLVNRVYRYQTTADQEKLTSTPDDYRYVVFGTGRYRGEYIRVDNRKQLLKILNHRNAYQAAFEQNGSHYMVRHHRLQMDLEDMPSGESYVRSADRTWTVQSDQSAIAQTTSSSLQLTSLHARKQTISTLP</sequence>
<feature type="transmembrane region" description="Helical" evidence="1">
    <location>
        <begin position="7"/>
        <end position="25"/>
    </location>
</feature>
<reference evidence="2" key="1">
    <citation type="submission" date="2023-01" db="EMBL/GenBank/DDBJ databases">
        <title>Genome analysis of 13 Lactobacillus isolated from gut of wild boar.</title>
        <authorList>
            <person name="Papp P."/>
            <person name="Libisch B."/>
            <person name="Nagy T."/>
            <person name="Olasz F."/>
        </authorList>
    </citation>
    <scope>NUCLEOTIDE SEQUENCE</scope>
    <source>
        <strain evidence="2">F146</strain>
    </source>
</reference>
<accession>A0AAJ1HUW6</accession>
<name>A0AAJ1HUW6_LIMMU</name>
<organism evidence="2 3">
    <name type="scientific">Limosilactobacillus mucosae</name>
    <name type="common">Lactobacillus mucosae</name>
    <dbReference type="NCBI Taxonomy" id="97478"/>
    <lineage>
        <taxon>Bacteria</taxon>
        <taxon>Bacillati</taxon>
        <taxon>Bacillota</taxon>
        <taxon>Bacilli</taxon>
        <taxon>Lactobacillales</taxon>
        <taxon>Lactobacillaceae</taxon>
        <taxon>Limosilactobacillus</taxon>
    </lineage>
</organism>
<protein>
    <submittedName>
        <fullName evidence="2">Uncharacterized protein</fullName>
    </submittedName>
</protein>
<proteinExistence type="predicted"/>
<dbReference type="RefSeq" id="WP_272209360.1">
    <property type="nucleotide sequence ID" value="NZ_JAQOMV010000005.1"/>
</dbReference>
<evidence type="ECO:0000256" key="1">
    <source>
        <dbReference type="SAM" id="Phobius"/>
    </source>
</evidence>
<evidence type="ECO:0000313" key="2">
    <source>
        <dbReference type="EMBL" id="MDC2830448.1"/>
    </source>
</evidence>
<evidence type="ECO:0000313" key="3">
    <source>
        <dbReference type="Proteomes" id="UP001220670"/>
    </source>
</evidence>
<keyword evidence="1" id="KW-1133">Transmembrane helix</keyword>